<dbReference type="Proteomes" id="UP000075885">
    <property type="component" value="Unassembled WGS sequence"/>
</dbReference>
<keyword evidence="3 6" id="KW-0812">Transmembrane</keyword>
<dbReference type="PANTHER" id="PTHR13180">
    <property type="entry name" value="SMALL MEMBRANE PROTEIN-RELATED"/>
    <property type="match status" value="1"/>
</dbReference>
<evidence type="ECO:0000256" key="6">
    <source>
        <dbReference type="SAM" id="Phobius"/>
    </source>
</evidence>
<keyword evidence="5 6" id="KW-0472">Membrane</keyword>
<dbReference type="AlphaFoldDB" id="A0A182PUU3"/>
<evidence type="ECO:0008006" key="9">
    <source>
        <dbReference type="Google" id="ProtNLM"/>
    </source>
</evidence>
<comment type="subcellular location">
    <subcellularLocation>
        <location evidence="1">Membrane</location>
        <topology evidence="1">Multi-pass membrane protein</topology>
    </subcellularLocation>
</comment>
<accession>A0A182PUU3</accession>
<evidence type="ECO:0000256" key="4">
    <source>
        <dbReference type="ARBA" id="ARBA00022989"/>
    </source>
</evidence>
<dbReference type="GO" id="GO:0016020">
    <property type="term" value="C:membrane"/>
    <property type="evidence" value="ECO:0007669"/>
    <property type="project" value="UniProtKB-SubCell"/>
</dbReference>
<protein>
    <recommendedName>
        <fullName evidence="9">Transmembrane protein 50A</fullName>
    </recommendedName>
</protein>
<dbReference type="Pfam" id="PF05255">
    <property type="entry name" value="UPF0220"/>
    <property type="match status" value="1"/>
</dbReference>
<evidence type="ECO:0000313" key="8">
    <source>
        <dbReference type="Proteomes" id="UP000075885"/>
    </source>
</evidence>
<evidence type="ECO:0000313" key="7">
    <source>
        <dbReference type="EnsemblMetazoa" id="AEPI010730-PA"/>
    </source>
</evidence>
<keyword evidence="8" id="KW-1185">Reference proteome</keyword>
<dbReference type="InterPro" id="IPR007919">
    <property type="entry name" value="UPF0220"/>
</dbReference>
<evidence type="ECO:0000256" key="1">
    <source>
        <dbReference type="ARBA" id="ARBA00004141"/>
    </source>
</evidence>
<feature type="transmembrane region" description="Helical" evidence="6">
    <location>
        <begin position="21"/>
        <end position="39"/>
    </location>
</feature>
<feature type="transmembrane region" description="Helical" evidence="6">
    <location>
        <begin position="92"/>
        <end position="116"/>
    </location>
</feature>
<sequence>MAIMESIRQSYWIVSLSRRTILATVVAALLFFSGWWIIIDTASVYETSFNFSYYICGILATISFIMVNAVSNEMLHGTGALYTGGIIGGGGIKVFLFIGFVLGFTSIIAAVWIMIAEFAVNETRTDKYPGYALLMHNVFIFLATLIYKFGAQTENEYLNGAY</sequence>
<reference evidence="7" key="2">
    <citation type="submission" date="2020-05" db="UniProtKB">
        <authorList>
            <consortium name="EnsemblMetazoa"/>
        </authorList>
    </citation>
    <scope>IDENTIFICATION</scope>
    <source>
        <strain evidence="7">Epiroticus2</strain>
    </source>
</reference>
<dbReference type="VEuPathDB" id="VectorBase:AEPI010730"/>
<organism evidence="7 8">
    <name type="scientific">Anopheles epiroticus</name>
    <dbReference type="NCBI Taxonomy" id="199890"/>
    <lineage>
        <taxon>Eukaryota</taxon>
        <taxon>Metazoa</taxon>
        <taxon>Ecdysozoa</taxon>
        <taxon>Arthropoda</taxon>
        <taxon>Hexapoda</taxon>
        <taxon>Insecta</taxon>
        <taxon>Pterygota</taxon>
        <taxon>Neoptera</taxon>
        <taxon>Endopterygota</taxon>
        <taxon>Diptera</taxon>
        <taxon>Nematocera</taxon>
        <taxon>Culicoidea</taxon>
        <taxon>Culicidae</taxon>
        <taxon>Anophelinae</taxon>
        <taxon>Anopheles</taxon>
    </lineage>
</organism>
<dbReference type="EnsemblMetazoa" id="AEPI010730-RA">
    <property type="protein sequence ID" value="AEPI010730-PA"/>
    <property type="gene ID" value="AEPI010730"/>
</dbReference>
<proteinExistence type="inferred from homology"/>
<comment type="similarity">
    <text evidence="2">Belongs to the UPF0220 family.</text>
</comment>
<reference evidence="8" key="1">
    <citation type="submission" date="2013-03" db="EMBL/GenBank/DDBJ databases">
        <title>The Genome Sequence of Anopheles epiroticus epiroticus2.</title>
        <authorList>
            <consortium name="The Broad Institute Genomics Platform"/>
            <person name="Neafsey D.E."/>
            <person name="Howell P."/>
            <person name="Walker B."/>
            <person name="Young S.K."/>
            <person name="Zeng Q."/>
            <person name="Gargeya S."/>
            <person name="Fitzgerald M."/>
            <person name="Haas B."/>
            <person name="Abouelleil A."/>
            <person name="Allen A.W."/>
            <person name="Alvarado L."/>
            <person name="Arachchi H.M."/>
            <person name="Berlin A.M."/>
            <person name="Chapman S.B."/>
            <person name="Gainer-Dewar J."/>
            <person name="Goldberg J."/>
            <person name="Griggs A."/>
            <person name="Gujja S."/>
            <person name="Hansen M."/>
            <person name="Howarth C."/>
            <person name="Imamovic A."/>
            <person name="Ireland A."/>
            <person name="Larimer J."/>
            <person name="McCowan C."/>
            <person name="Murphy C."/>
            <person name="Pearson M."/>
            <person name="Poon T.W."/>
            <person name="Priest M."/>
            <person name="Roberts A."/>
            <person name="Saif S."/>
            <person name="Shea T."/>
            <person name="Sisk P."/>
            <person name="Sykes S."/>
            <person name="Wortman J."/>
            <person name="Nusbaum C."/>
            <person name="Birren B."/>
        </authorList>
    </citation>
    <scope>NUCLEOTIDE SEQUENCE [LARGE SCALE GENOMIC DNA]</scope>
    <source>
        <strain evidence="8">Epiroticus2</strain>
    </source>
</reference>
<name>A0A182PUU3_9DIPT</name>
<evidence type="ECO:0000256" key="5">
    <source>
        <dbReference type="ARBA" id="ARBA00023136"/>
    </source>
</evidence>
<evidence type="ECO:0000256" key="3">
    <source>
        <dbReference type="ARBA" id="ARBA00022692"/>
    </source>
</evidence>
<dbReference type="STRING" id="199890.A0A182PUU3"/>
<feature type="transmembrane region" description="Helical" evidence="6">
    <location>
        <begin position="128"/>
        <end position="147"/>
    </location>
</feature>
<keyword evidence="4 6" id="KW-1133">Transmembrane helix</keyword>
<feature type="transmembrane region" description="Helical" evidence="6">
    <location>
        <begin position="51"/>
        <end position="71"/>
    </location>
</feature>
<evidence type="ECO:0000256" key="2">
    <source>
        <dbReference type="ARBA" id="ARBA00005335"/>
    </source>
</evidence>